<keyword evidence="4" id="KW-1185">Reference proteome</keyword>
<reference evidence="3 4" key="1">
    <citation type="submission" date="2022-05" db="EMBL/GenBank/DDBJ databases">
        <title>Corynebacterium sp. B5-R-101 sp. nov., isolated from human feces.</title>
        <authorList>
            <person name="Shamsuzzaman M."/>
            <person name="Dahal R.H."/>
        </authorList>
    </citation>
    <scope>NUCLEOTIDE SEQUENCE [LARGE SCALE GENOMIC DNA]</scope>
    <source>
        <strain evidence="3 4">B5-R-101</strain>
    </source>
</reference>
<evidence type="ECO:0000313" key="4">
    <source>
        <dbReference type="Proteomes" id="UP001203579"/>
    </source>
</evidence>
<dbReference type="Proteomes" id="UP001203579">
    <property type="component" value="Unassembled WGS sequence"/>
</dbReference>
<protein>
    <recommendedName>
        <fullName evidence="5">DUF3558 domain-containing protein</fullName>
    </recommendedName>
</protein>
<name>A0ABT0T6G3_9CORY</name>
<comment type="caution">
    <text evidence="3">The sequence shown here is derived from an EMBL/GenBank/DDBJ whole genome shotgun (WGS) entry which is preliminary data.</text>
</comment>
<feature type="compositionally biased region" description="Polar residues" evidence="1">
    <location>
        <begin position="61"/>
        <end position="72"/>
    </location>
</feature>
<dbReference type="EMBL" id="JAMKFF010000001">
    <property type="protein sequence ID" value="MCL8492661.1"/>
    <property type="molecule type" value="Genomic_DNA"/>
</dbReference>
<evidence type="ECO:0000256" key="1">
    <source>
        <dbReference type="SAM" id="MobiDB-lite"/>
    </source>
</evidence>
<keyword evidence="2" id="KW-0732">Signal</keyword>
<accession>A0ABT0T6G3</accession>
<feature type="signal peptide" evidence="2">
    <location>
        <begin position="1"/>
        <end position="21"/>
    </location>
</feature>
<dbReference type="RefSeq" id="WP_250223713.1">
    <property type="nucleotide sequence ID" value="NZ_JAMFTR010000001.1"/>
</dbReference>
<proteinExistence type="predicted"/>
<organism evidence="3 4">
    <name type="scientific">Corynebacterium intestinale</name>
    <dbReference type="NCBI Taxonomy" id="2943492"/>
    <lineage>
        <taxon>Bacteria</taxon>
        <taxon>Bacillati</taxon>
        <taxon>Actinomycetota</taxon>
        <taxon>Actinomycetes</taxon>
        <taxon>Mycobacteriales</taxon>
        <taxon>Corynebacteriaceae</taxon>
        <taxon>Corynebacterium</taxon>
    </lineage>
</organism>
<evidence type="ECO:0000256" key="2">
    <source>
        <dbReference type="SAM" id="SignalP"/>
    </source>
</evidence>
<feature type="chain" id="PRO_5046978755" description="DUF3558 domain-containing protein" evidence="2">
    <location>
        <begin position="22"/>
        <end position="223"/>
    </location>
</feature>
<evidence type="ECO:0000313" key="3">
    <source>
        <dbReference type="EMBL" id="MCL8492661.1"/>
    </source>
</evidence>
<feature type="region of interest" description="Disordered" evidence="1">
    <location>
        <begin position="61"/>
        <end position="80"/>
    </location>
</feature>
<evidence type="ECO:0008006" key="5">
    <source>
        <dbReference type="Google" id="ProtNLM"/>
    </source>
</evidence>
<gene>
    <name evidence="3" type="ORF">M5J06_00705</name>
</gene>
<sequence>MKRIGGLVMMAVCIGVLSNCASPLGLSVRGNGSNAGDFRNSPDMKAGGGSVDSGVADVTATTGRESQAQIEQSRAGGGVLPPLGEFDRTVPGFQVFDPCVGIPERKLREAGLSTRLESSVRESGFSHCGFEIENAEGETGFIGLGVTDMALQELETQYGGQRVYEGEQLPVVALDDPDFGRLFCTLYLETTKGTLIVESSGFGSTQKDERCVIGERILYTLAT</sequence>